<dbReference type="SUPFAM" id="SSF109604">
    <property type="entry name" value="HD-domain/PDEase-like"/>
    <property type="match status" value="1"/>
</dbReference>
<sequence length="238" mass="27352">MENVDKLYPKLTEAVRKDHIEFDMVATGHDFDHTLQVKQTARVIAPDEYTGWIASAAAICHNADRLLEKRRGDVGRKKVPECEVVAMVLRWLNAGETFSEQEIVIILRAVQKHSGPNLADGDLVLMTLQDADRVVCSMPDVIMCATQFRPDLRAIHPKWLTCDPNNPTNPYRDPQSVLHSMECWYDWADPNNSKFCVRLPRARVLMEENVAFLRMYIERIKTQRAKIDLYPDYPVETA</sequence>
<reference evidence="1 2" key="1">
    <citation type="journal article" date="2016" name="Nat. Commun.">
        <title>Thousands of microbial genomes shed light on interconnected biogeochemical processes in an aquifer system.</title>
        <authorList>
            <person name="Anantharaman K."/>
            <person name="Brown C.T."/>
            <person name="Hug L.A."/>
            <person name="Sharon I."/>
            <person name="Castelle C.J."/>
            <person name="Probst A.J."/>
            <person name="Thomas B.C."/>
            <person name="Singh A."/>
            <person name="Wilkins M.J."/>
            <person name="Karaoz U."/>
            <person name="Brodie E.L."/>
            <person name="Williams K.H."/>
            <person name="Hubbard S.S."/>
            <person name="Banfield J.F."/>
        </authorList>
    </citation>
    <scope>NUCLEOTIDE SEQUENCE [LARGE SCALE GENOMIC DNA]</scope>
</reference>
<dbReference type="EMBL" id="MHLA01000013">
    <property type="protein sequence ID" value="OGY99873.1"/>
    <property type="molecule type" value="Genomic_DNA"/>
</dbReference>
<dbReference type="Proteomes" id="UP000178880">
    <property type="component" value="Unassembled WGS sequence"/>
</dbReference>
<dbReference type="STRING" id="1798650.A2945_02675"/>
<evidence type="ECO:0008006" key="3">
    <source>
        <dbReference type="Google" id="ProtNLM"/>
    </source>
</evidence>
<dbReference type="Gene3D" id="1.10.3210.10">
    <property type="entry name" value="Hypothetical protein af1432"/>
    <property type="match status" value="1"/>
</dbReference>
<proteinExistence type="predicted"/>
<dbReference type="AlphaFoldDB" id="A0A1G2CEQ5"/>
<comment type="caution">
    <text evidence="1">The sequence shown here is derived from an EMBL/GenBank/DDBJ whole genome shotgun (WGS) entry which is preliminary data.</text>
</comment>
<evidence type="ECO:0000313" key="1">
    <source>
        <dbReference type="EMBL" id="OGY99873.1"/>
    </source>
</evidence>
<evidence type="ECO:0000313" key="2">
    <source>
        <dbReference type="Proteomes" id="UP000178880"/>
    </source>
</evidence>
<accession>A0A1G2CEQ5</accession>
<protein>
    <recommendedName>
        <fullName evidence="3">HD/PDEase domain-containing protein</fullName>
    </recommendedName>
</protein>
<organism evidence="1 2">
    <name type="scientific">Candidatus Liptonbacteria bacterium RIFCSPLOWO2_01_FULL_52_25</name>
    <dbReference type="NCBI Taxonomy" id="1798650"/>
    <lineage>
        <taxon>Bacteria</taxon>
        <taxon>Candidatus Liptoniibacteriota</taxon>
    </lineage>
</organism>
<gene>
    <name evidence="1" type="ORF">A2945_02675</name>
</gene>
<name>A0A1G2CEQ5_9BACT</name>